<name>A0A7G8BQJ7_9BACT</name>
<dbReference type="InterPro" id="IPR000283">
    <property type="entry name" value="NADH_UbQ_OxRdtase_75kDa_su_CS"/>
</dbReference>
<keyword evidence="11" id="KW-0830">Ubiquinone</keyword>
<keyword evidence="10 14" id="KW-0520">NAD</keyword>
<keyword evidence="7 14" id="KW-1278">Translocase</keyword>
<dbReference type="InterPro" id="IPR001041">
    <property type="entry name" value="2Fe-2S_ferredoxin-type"/>
</dbReference>
<reference evidence="17 18" key="1">
    <citation type="submission" date="2020-08" db="EMBL/GenBank/DDBJ databases">
        <title>Edaphobacter telluris sp. nov. and Acidobacterium dinghuensis sp. nov., two acidobacteria isolated from forest soil.</title>
        <authorList>
            <person name="Fu J."/>
            <person name="Qiu L."/>
        </authorList>
    </citation>
    <scope>NUCLEOTIDE SEQUENCE [LARGE SCALE GENOMIC DNA]</scope>
    <source>
        <strain evidence="17">4Y35</strain>
    </source>
</reference>
<proteinExistence type="inferred from homology"/>
<evidence type="ECO:0000256" key="12">
    <source>
        <dbReference type="ARBA" id="ARBA00026021"/>
    </source>
</evidence>
<dbReference type="EC" id="7.1.1.-" evidence="14"/>
<dbReference type="GO" id="GO:0003954">
    <property type="term" value="F:NADH dehydrogenase activity"/>
    <property type="evidence" value="ECO:0007669"/>
    <property type="project" value="TreeGrafter"/>
</dbReference>
<keyword evidence="18" id="KW-1185">Reference proteome</keyword>
<dbReference type="PROSITE" id="PS00641">
    <property type="entry name" value="COMPLEX1_75K_1"/>
    <property type="match status" value="1"/>
</dbReference>
<comment type="cofactor">
    <cofactor evidence="14">
        <name>[2Fe-2S] cluster</name>
        <dbReference type="ChEBI" id="CHEBI:190135"/>
    </cofactor>
    <text evidence="14">Binds 1 [2Fe-2S] cluster per subunit.</text>
</comment>
<keyword evidence="9 14" id="KW-0411">Iron-sulfur</keyword>
<evidence type="ECO:0000256" key="4">
    <source>
        <dbReference type="ARBA" id="ARBA00022714"/>
    </source>
</evidence>
<keyword evidence="17" id="KW-0560">Oxidoreductase</keyword>
<dbReference type="PROSITE" id="PS51839">
    <property type="entry name" value="4FE4S_HC3"/>
    <property type="match status" value="1"/>
</dbReference>
<evidence type="ECO:0000259" key="16">
    <source>
        <dbReference type="PROSITE" id="PS51839"/>
    </source>
</evidence>
<dbReference type="PANTHER" id="PTHR43105">
    <property type="entry name" value="RESPIRATORY NITRATE REDUCTASE"/>
    <property type="match status" value="1"/>
</dbReference>
<keyword evidence="8 14" id="KW-0408">Iron</keyword>
<dbReference type="InterPro" id="IPR010228">
    <property type="entry name" value="NADH_UbQ_OxRdtase_Gsu"/>
</dbReference>
<gene>
    <name evidence="17" type="primary">nuoG</name>
    <name evidence="17" type="ORF">H7849_05820</name>
</gene>
<evidence type="ECO:0000256" key="6">
    <source>
        <dbReference type="ARBA" id="ARBA00022723"/>
    </source>
</evidence>
<dbReference type="EMBL" id="CP060394">
    <property type="protein sequence ID" value="QNI34817.1"/>
    <property type="molecule type" value="Genomic_DNA"/>
</dbReference>
<dbReference type="GO" id="GO:0046872">
    <property type="term" value="F:metal ion binding"/>
    <property type="evidence" value="ECO:0007669"/>
    <property type="project" value="UniProtKB-UniRule"/>
</dbReference>
<accession>A0A7G8BQJ7</accession>
<dbReference type="Pfam" id="PF00384">
    <property type="entry name" value="Molybdopterin"/>
    <property type="match status" value="1"/>
</dbReference>
<dbReference type="GO" id="GO:0051539">
    <property type="term" value="F:4 iron, 4 sulfur cluster binding"/>
    <property type="evidence" value="ECO:0007669"/>
    <property type="project" value="UniProtKB-KW"/>
</dbReference>
<dbReference type="PROSITE" id="PS51669">
    <property type="entry name" value="4FE4S_MOW_BIS_MGD"/>
    <property type="match status" value="1"/>
</dbReference>
<dbReference type="AlphaFoldDB" id="A0A7G8BQJ7"/>
<dbReference type="InterPro" id="IPR050123">
    <property type="entry name" value="Prok_molybdopt-oxidoreductase"/>
</dbReference>
<dbReference type="SMART" id="SM00926">
    <property type="entry name" value="Molybdop_Fe4S4"/>
    <property type="match status" value="1"/>
</dbReference>
<evidence type="ECO:0000313" key="18">
    <source>
        <dbReference type="Proteomes" id="UP000515312"/>
    </source>
</evidence>
<evidence type="ECO:0000256" key="13">
    <source>
        <dbReference type="ARBA" id="ARBA00047712"/>
    </source>
</evidence>
<dbReference type="PROSITE" id="PS00642">
    <property type="entry name" value="COMPLEX1_75K_2"/>
    <property type="match status" value="1"/>
</dbReference>
<dbReference type="InterPro" id="IPR054351">
    <property type="entry name" value="NADH_UbQ_OxRdtase_ferredoxin"/>
</dbReference>
<evidence type="ECO:0000259" key="15">
    <source>
        <dbReference type="PROSITE" id="PS51669"/>
    </source>
</evidence>
<dbReference type="GO" id="GO:0042773">
    <property type="term" value="P:ATP synthesis coupled electron transport"/>
    <property type="evidence" value="ECO:0007669"/>
    <property type="project" value="InterPro"/>
</dbReference>
<dbReference type="Gene3D" id="3.30.200.210">
    <property type="match status" value="1"/>
</dbReference>
<dbReference type="Gene3D" id="2.40.40.20">
    <property type="match status" value="1"/>
</dbReference>
<dbReference type="Pfam" id="PF22117">
    <property type="entry name" value="Fer4_Nqo3"/>
    <property type="match status" value="1"/>
</dbReference>
<keyword evidence="6 14" id="KW-0479">Metal-binding</keyword>
<sequence>MSVEKTVATIYIDNEAKEANPKENLLHACLSLGYNVPYFCWHPALGSVGACRQCAVKQFRNEQDATGKLIMACMTPASEGTRISIADPEAVSFRAAVIQGLMQNHPHDCPVCDEGGECHLQDMTVMTGHCMRSYSFGKRTFRNQYLGPLVNHEMNRCIQCQRCVRFYREYAGGDDLNAFRLRDNIFFGRAEDGVLESEFSGNLVEVCPTGVFTDATLKKHYTRKWDLQMAPSICVHCGLGCNTSVGERYGSLRRAVNRYNHEVNGYFLCDRGRFGYEFVESHERIRFPLVNGKSATKNEALERFGEILREGNIIGVGSPRASLEGNFALRTLVGPDRFFAGTSDQESQLLSTMLRILREGPARSPSLDDIEHADAVFVLGEDVTNVAPIMALKLRQSVRQAPMKLATDLHIPEWLDQSVREVVQETKGPLFIAAPYATKLDDIATATYRATPDDLARLGFAVAHAIDPTAPEVTALPEELTNMAAQIASALISSNRPLVVSGTSCRSQSVIEAAAQVAWALCKTGHPAGLSFTTPECNSLGLAMMEARPLSAAMQAVGTEPATTVIVLENDLFRRAPASEVTSLVRSARHLVVLDHTESATTEAAEVVLPAGTFAESDGTLVNSEGRAQRFFQVFVPSSDVEESWRWLREGSMTGGIEAETKWQGFDDLTTVMAAELPAFASIPLVAPARKAGGKIAREPNRYSGRTSMLANISVHEPKPPDDPDSALAFSMESGPAPAPSALLPFFWAPGWNSIQSVNKFQSEIGGHLRGGDPGVRLIEPSPQPDWKYFSTVPAAYISKTDAPLLIPIFHIFGSEELSCHAHGIAQLVPRPYVALHSAHASGLGVKAGEEIKVTAGNASLELEVLLRDDLPRGTAGLPAGLVPIDAIPSPALATLAPANVKTPAGGGA</sequence>
<comment type="catalytic activity">
    <reaction evidence="13 14">
        <text>a quinone + NADH + 5 H(+)(in) = a quinol + NAD(+) + 4 H(+)(out)</text>
        <dbReference type="Rhea" id="RHEA:57888"/>
        <dbReference type="ChEBI" id="CHEBI:15378"/>
        <dbReference type="ChEBI" id="CHEBI:24646"/>
        <dbReference type="ChEBI" id="CHEBI:57540"/>
        <dbReference type="ChEBI" id="CHEBI:57945"/>
        <dbReference type="ChEBI" id="CHEBI:132124"/>
    </reaction>
</comment>
<comment type="similarity">
    <text evidence="2 14">Belongs to the complex I 75 kDa subunit family.</text>
</comment>
<dbReference type="Pfam" id="PF10588">
    <property type="entry name" value="NADH-G_4Fe-4S_3"/>
    <property type="match status" value="1"/>
</dbReference>
<evidence type="ECO:0000256" key="2">
    <source>
        <dbReference type="ARBA" id="ARBA00005404"/>
    </source>
</evidence>
<dbReference type="SUPFAM" id="SSF54292">
    <property type="entry name" value="2Fe-2S ferredoxin-like"/>
    <property type="match status" value="1"/>
</dbReference>
<dbReference type="InterPro" id="IPR009010">
    <property type="entry name" value="Asp_de-COase-like_dom_sf"/>
</dbReference>
<keyword evidence="4 14" id="KW-0001">2Fe-2S</keyword>
<evidence type="ECO:0000256" key="9">
    <source>
        <dbReference type="ARBA" id="ARBA00023014"/>
    </source>
</evidence>
<dbReference type="SUPFAM" id="SSF53706">
    <property type="entry name" value="Formate dehydrogenase/DMSO reductase, domains 1-3"/>
    <property type="match status" value="1"/>
</dbReference>
<evidence type="ECO:0000256" key="10">
    <source>
        <dbReference type="ARBA" id="ARBA00023027"/>
    </source>
</evidence>
<dbReference type="CDD" id="cd00207">
    <property type="entry name" value="fer2"/>
    <property type="match status" value="1"/>
</dbReference>
<dbReference type="KEGG" id="adin:H7849_05820"/>
<dbReference type="Gene3D" id="3.40.50.740">
    <property type="match status" value="1"/>
</dbReference>
<organism evidence="17 18">
    <name type="scientific">Alloacidobacterium dinghuense</name>
    <dbReference type="NCBI Taxonomy" id="2763107"/>
    <lineage>
        <taxon>Bacteria</taxon>
        <taxon>Pseudomonadati</taxon>
        <taxon>Acidobacteriota</taxon>
        <taxon>Terriglobia</taxon>
        <taxon>Terriglobales</taxon>
        <taxon>Acidobacteriaceae</taxon>
        <taxon>Alloacidobacterium</taxon>
    </lineage>
</organism>
<dbReference type="GO" id="GO:0008137">
    <property type="term" value="F:NADH dehydrogenase (ubiquinone) activity"/>
    <property type="evidence" value="ECO:0007669"/>
    <property type="project" value="UniProtKB-UniRule"/>
</dbReference>
<dbReference type="CDD" id="cd02788">
    <property type="entry name" value="MopB_CT_NDH-1_NuoG2-N7"/>
    <property type="match status" value="1"/>
</dbReference>
<evidence type="ECO:0000256" key="3">
    <source>
        <dbReference type="ARBA" id="ARBA00022485"/>
    </source>
</evidence>
<comment type="function">
    <text evidence="14">NDH-1 shuttles electrons from NADH, via FMN and iron-sulfur (Fe-S) centers, to quinones in the respiratory chain. Couples the redox reaction to proton translocation (for every two electrons transferred, four hydrogen ions are translocated across the cytoplasmic membrane), and thus conserves the redox energy in a proton gradient.</text>
</comment>
<dbReference type="CDD" id="cd02771">
    <property type="entry name" value="MopB_NDH-1_NuoG2-N7"/>
    <property type="match status" value="1"/>
</dbReference>
<dbReference type="GO" id="GO:0051537">
    <property type="term" value="F:2 iron, 2 sulfur cluster binding"/>
    <property type="evidence" value="ECO:0007669"/>
    <property type="project" value="UniProtKB-UniRule"/>
</dbReference>
<evidence type="ECO:0000256" key="14">
    <source>
        <dbReference type="RuleBase" id="RU003525"/>
    </source>
</evidence>
<evidence type="ECO:0000256" key="1">
    <source>
        <dbReference type="ARBA" id="ARBA00001966"/>
    </source>
</evidence>
<dbReference type="InterPro" id="IPR006656">
    <property type="entry name" value="Mopterin_OxRdtase"/>
</dbReference>
<dbReference type="SUPFAM" id="SSF50692">
    <property type="entry name" value="ADC-like"/>
    <property type="match status" value="1"/>
</dbReference>
<protein>
    <recommendedName>
        <fullName evidence="14">NADH-quinone oxidoreductase</fullName>
        <ecNumber evidence="14">7.1.1.-</ecNumber>
    </recommendedName>
</protein>
<dbReference type="InterPro" id="IPR019574">
    <property type="entry name" value="NADH_UbQ_OxRdtase_Gsu_4Fe4S-bd"/>
</dbReference>
<dbReference type="FunFam" id="3.10.20.740:FF:000002">
    <property type="entry name" value="NADH-quinone oxidoreductase"/>
    <property type="match status" value="1"/>
</dbReference>
<dbReference type="Proteomes" id="UP000515312">
    <property type="component" value="Chromosome"/>
</dbReference>
<comment type="cofactor">
    <cofactor evidence="1 14">
        <name>[4Fe-4S] cluster</name>
        <dbReference type="ChEBI" id="CHEBI:49883"/>
    </cofactor>
</comment>
<dbReference type="PANTHER" id="PTHR43105:SF10">
    <property type="entry name" value="NADH-QUINONE OXIDOREDUCTASE SUBUNIT G"/>
    <property type="match status" value="1"/>
</dbReference>
<dbReference type="GO" id="GO:0048038">
    <property type="term" value="F:quinone binding"/>
    <property type="evidence" value="ECO:0007669"/>
    <property type="project" value="UniProtKB-UniRule"/>
</dbReference>
<dbReference type="Pfam" id="PF13510">
    <property type="entry name" value="Fer2_4"/>
    <property type="match status" value="1"/>
</dbReference>
<dbReference type="PROSITE" id="PS00643">
    <property type="entry name" value="COMPLEX1_75K_3"/>
    <property type="match status" value="1"/>
</dbReference>
<dbReference type="Gene3D" id="3.10.20.740">
    <property type="match status" value="1"/>
</dbReference>
<dbReference type="SMART" id="SM00929">
    <property type="entry name" value="NADH-G_4Fe-4S_3"/>
    <property type="match status" value="1"/>
</dbReference>
<feature type="domain" description="4Fe-4S Mo/W bis-MGD-type" evidence="15">
    <location>
        <begin position="227"/>
        <end position="283"/>
    </location>
</feature>
<evidence type="ECO:0000256" key="7">
    <source>
        <dbReference type="ARBA" id="ARBA00022967"/>
    </source>
</evidence>
<keyword evidence="3 14" id="KW-0004">4Fe-4S</keyword>
<comment type="subunit">
    <text evidence="12">Composed of 13 different subunits. Subunits NuoCD, E, F, and G constitute the peripheral sector of the complex.</text>
</comment>
<dbReference type="GO" id="GO:0016020">
    <property type="term" value="C:membrane"/>
    <property type="evidence" value="ECO:0007669"/>
    <property type="project" value="InterPro"/>
</dbReference>
<feature type="domain" description="4Fe-4S His(Cys)3-ligated-type" evidence="16">
    <location>
        <begin position="89"/>
        <end position="128"/>
    </location>
</feature>
<dbReference type="NCBIfam" id="TIGR01973">
    <property type="entry name" value="NuoG"/>
    <property type="match status" value="1"/>
</dbReference>
<dbReference type="Pfam" id="PF04879">
    <property type="entry name" value="Molybdop_Fe4S4"/>
    <property type="match status" value="1"/>
</dbReference>
<evidence type="ECO:0000313" key="17">
    <source>
        <dbReference type="EMBL" id="QNI34817.1"/>
    </source>
</evidence>
<dbReference type="InterPro" id="IPR036010">
    <property type="entry name" value="2Fe-2S_ferredoxin-like_sf"/>
</dbReference>
<dbReference type="InterPro" id="IPR006963">
    <property type="entry name" value="Mopterin_OxRdtase_4Fe-4S_dom"/>
</dbReference>
<evidence type="ECO:0000256" key="11">
    <source>
        <dbReference type="ARBA" id="ARBA00023075"/>
    </source>
</evidence>
<evidence type="ECO:0000256" key="5">
    <source>
        <dbReference type="ARBA" id="ARBA00022719"/>
    </source>
</evidence>
<evidence type="ECO:0000256" key="8">
    <source>
        <dbReference type="ARBA" id="ARBA00023004"/>
    </source>
</evidence>
<keyword evidence="5 14" id="KW-0874">Quinone</keyword>
<dbReference type="SUPFAM" id="SSF54862">
    <property type="entry name" value="4Fe-4S ferredoxins"/>
    <property type="match status" value="1"/>
</dbReference>